<evidence type="ECO:0000313" key="1">
    <source>
        <dbReference type="EMBL" id="EQD62880.1"/>
    </source>
</evidence>
<reference evidence="1" key="2">
    <citation type="journal article" date="2014" name="ISME J.">
        <title>Microbial stratification in low pH oxic and suboxic macroscopic growths along an acid mine drainage.</title>
        <authorList>
            <person name="Mendez-Garcia C."/>
            <person name="Mesa V."/>
            <person name="Sprenger R.R."/>
            <person name="Richter M."/>
            <person name="Diez M.S."/>
            <person name="Solano J."/>
            <person name="Bargiela R."/>
            <person name="Golyshina O.V."/>
            <person name="Manteca A."/>
            <person name="Ramos J.L."/>
            <person name="Gallego J.R."/>
            <person name="Llorente I."/>
            <person name="Martins Dos Santos V.A."/>
            <person name="Jensen O.N."/>
            <person name="Pelaez A.I."/>
            <person name="Sanchez J."/>
            <person name="Ferrer M."/>
        </authorList>
    </citation>
    <scope>NUCLEOTIDE SEQUENCE</scope>
</reference>
<protein>
    <recommendedName>
        <fullName evidence="2">Thoeris protein ThsB TIR-like domain-containing protein</fullName>
    </recommendedName>
</protein>
<gene>
    <name evidence="1" type="ORF">B1A_09387</name>
</gene>
<accession>T1C993</accession>
<evidence type="ECO:0008006" key="2">
    <source>
        <dbReference type="Google" id="ProtNLM"/>
    </source>
</evidence>
<organism evidence="1">
    <name type="scientific">mine drainage metagenome</name>
    <dbReference type="NCBI Taxonomy" id="410659"/>
    <lineage>
        <taxon>unclassified sequences</taxon>
        <taxon>metagenomes</taxon>
        <taxon>ecological metagenomes</taxon>
    </lineage>
</organism>
<feature type="non-terminal residue" evidence="1">
    <location>
        <position position="1"/>
    </location>
</feature>
<dbReference type="AlphaFoldDB" id="T1C993"/>
<proteinExistence type="predicted"/>
<sequence>SPFDLADWSIKEPITGDWKAKARTRIKSVDVVAVLCGQSTDKAVGVSAEISIAQEEEIPYFLLAGYSDKTCIKPKSAKNTDKMYNWTWENLKTLIGGGR</sequence>
<comment type="caution">
    <text evidence="1">The sequence shown here is derived from an EMBL/GenBank/DDBJ whole genome shotgun (WGS) entry which is preliminary data.</text>
</comment>
<reference evidence="1" key="1">
    <citation type="submission" date="2013-08" db="EMBL/GenBank/DDBJ databases">
        <authorList>
            <person name="Mendez C."/>
            <person name="Richter M."/>
            <person name="Ferrer M."/>
            <person name="Sanchez J."/>
        </authorList>
    </citation>
    <scope>NUCLEOTIDE SEQUENCE</scope>
</reference>
<name>T1C993_9ZZZZ</name>
<dbReference type="EMBL" id="AUZX01006687">
    <property type="protein sequence ID" value="EQD62880.1"/>
    <property type="molecule type" value="Genomic_DNA"/>
</dbReference>